<dbReference type="InterPro" id="IPR010920">
    <property type="entry name" value="LSM_dom_sf"/>
</dbReference>
<dbReference type="OrthoDB" id="9799209at2"/>
<dbReference type="Gene3D" id="2.30.30.60">
    <property type="match status" value="1"/>
</dbReference>
<dbReference type="EMBL" id="JSUQ01000010">
    <property type="protein sequence ID" value="KHQ52601.1"/>
    <property type="molecule type" value="Genomic_DNA"/>
</dbReference>
<dbReference type="PANTHER" id="PTHR30347">
    <property type="entry name" value="POTASSIUM CHANNEL RELATED"/>
    <property type="match status" value="1"/>
</dbReference>
<dbReference type="SUPFAM" id="SSF82861">
    <property type="entry name" value="Mechanosensitive channel protein MscS (YggB), transmembrane region"/>
    <property type="match status" value="1"/>
</dbReference>
<keyword evidence="3" id="KW-1003">Cell membrane</keyword>
<dbReference type="PATRIC" id="fig|1515334.3.peg.2652"/>
<sequence>MDFDLTNQPEIVQQAYAYVLQGWEIAHEWLVSPAAWSQFGLLAAAFLLAWLLTRRLRPWLTRVLTPEASRQSLLASTRRFLLIFVPLLLPLLAWAFTGIGESLTRAIFNSGAVIAFGKRVFLLLAARILVREIVQDGFLKVLGRMILLPVMALYAVGLLDVATERLNELTVSLGNIEFTLMSVIRGIIAGSILFWLGRWSNDQTGAYIHKQEDMRPATRQLAAKAAEFSIFGLAFLLLMNIVGIPLTSLAVLGGAIGVGLGLGLQKIASNYISGIILLLEGQATVGDYVELDSGEAGTIVKTTARAMILETYDGRWIVVPNEDFITTRVINYSDQGSANRYEAPFSVSYKTDINLVPDIVEAAVAKHPGVLDTPYPPDCELRGFGDSGVDFAVEFWVNGIDDGANKYTSDVLFLIWNALKDHDIEIPYPHRVIELQHPTESPAPEAQEA</sequence>
<dbReference type="SUPFAM" id="SSF82689">
    <property type="entry name" value="Mechanosensitive channel protein MscS (YggB), C-terminal domain"/>
    <property type="match status" value="1"/>
</dbReference>
<evidence type="ECO:0000256" key="6">
    <source>
        <dbReference type="ARBA" id="ARBA00023136"/>
    </source>
</evidence>
<dbReference type="Gene3D" id="3.30.70.100">
    <property type="match status" value="1"/>
</dbReference>
<evidence type="ECO:0000256" key="2">
    <source>
        <dbReference type="ARBA" id="ARBA00008017"/>
    </source>
</evidence>
<dbReference type="InterPro" id="IPR052702">
    <property type="entry name" value="MscS-like_channel"/>
</dbReference>
<dbReference type="Gene3D" id="1.10.287.1260">
    <property type="match status" value="1"/>
</dbReference>
<comment type="caution">
    <text evidence="7">The sequence shown here is derived from an EMBL/GenBank/DDBJ whole genome shotgun (WGS) entry which is preliminary data.</text>
</comment>
<evidence type="ECO:0000256" key="5">
    <source>
        <dbReference type="ARBA" id="ARBA00022989"/>
    </source>
</evidence>
<keyword evidence="5" id="KW-1133">Transmembrane helix</keyword>
<evidence type="ECO:0000313" key="8">
    <source>
        <dbReference type="Proteomes" id="UP000030960"/>
    </source>
</evidence>
<accession>A0A0B3S7E7</accession>
<evidence type="ECO:0000256" key="4">
    <source>
        <dbReference type="ARBA" id="ARBA00022692"/>
    </source>
</evidence>
<dbReference type="InterPro" id="IPR011066">
    <property type="entry name" value="MscS_channel_C_sf"/>
</dbReference>
<dbReference type="InterPro" id="IPR023408">
    <property type="entry name" value="MscS_beta-dom_sf"/>
</dbReference>
<dbReference type="PANTHER" id="PTHR30347:SF1">
    <property type="entry name" value="MECHANOSENSITIVE CHANNEL MSCK"/>
    <property type="match status" value="1"/>
</dbReference>
<dbReference type="AlphaFoldDB" id="A0A0B3S7E7"/>
<name>A0A0B3S7E7_9RHOB</name>
<dbReference type="Pfam" id="PF21082">
    <property type="entry name" value="MS_channel_3rd"/>
    <property type="match status" value="1"/>
</dbReference>
<dbReference type="GO" id="GO:0008381">
    <property type="term" value="F:mechanosensitive monoatomic ion channel activity"/>
    <property type="evidence" value="ECO:0007669"/>
    <property type="project" value="UniProtKB-ARBA"/>
</dbReference>
<evidence type="ECO:0000313" key="7">
    <source>
        <dbReference type="EMBL" id="KHQ52601.1"/>
    </source>
</evidence>
<dbReference type="InterPro" id="IPR011014">
    <property type="entry name" value="MscS_channel_TM-2"/>
</dbReference>
<reference evidence="7 8" key="1">
    <citation type="submission" date="2014-10" db="EMBL/GenBank/DDBJ databases">
        <title>Genome sequence of Ponticoccus sp. strain UMTAT08 isolated from clonal culture of toxic dinoflagellate Alexandrium tamiyavanichii.</title>
        <authorList>
            <person name="Gan H.Y."/>
            <person name="Muhd D.-D."/>
            <person name="Mohd Noor M.E."/>
            <person name="Yeong Y.S."/>
            <person name="Usup G."/>
        </authorList>
    </citation>
    <scope>NUCLEOTIDE SEQUENCE [LARGE SCALE GENOMIC DNA]</scope>
    <source>
        <strain evidence="7 8">UMTAT08</strain>
    </source>
</reference>
<protein>
    <submittedName>
        <fullName evidence="7">Mechanosensitive ion channel family protein</fullName>
    </submittedName>
</protein>
<keyword evidence="8" id="KW-1185">Reference proteome</keyword>
<evidence type="ECO:0000256" key="3">
    <source>
        <dbReference type="ARBA" id="ARBA00022475"/>
    </source>
</evidence>
<proteinExistence type="inferred from homology"/>
<organism evidence="7 8">
    <name type="scientific">Mameliella alba</name>
    <dbReference type="NCBI Taxonomy" id="561184"/>
    <lineage>
        <taxon>Bacteria</taxon>
        <taxon>Pseudomonadati</taxon>
        <taxon>Pseudomonadota</taxon>
        <taxon>Alphaproteobacteria</taxon>
        <taxon>Rhodobacterales</taxon>
        <taxon>Roseobacteraceae</taxon>
        <taxon>Mameliella</taxon>
    </lineage>
</organism>
<dbReference type="Proteomes" id="UP000030960">
    <property type="component" value="Unassembled WGS sequence"/>
</dbReference>
<dbReference type="STRING" id="561184.SAMN05216376_108213"/>
<dbReference type="GO" id="GO:0005886">
    <property type="term" value="C:plasma membrane"/>
    <property type="evidence" value="ECO:0007669"/>
    <property type="project" value="UniProtKB-SubCell"/>
</dbReference>
<evidence type="ECO:0000256" key="1">
    <source>
        <dbReference type="ARBA" id="ARBA00004651"/>
    </source>
</evidence>
<comment type="similarity">
    <text evidence="2">Belongs to the MscS (TC 1.A.23) family.</text>
</comment>
<dbReference type="InterPro" id="IPR006685">
    <property type="entry name" value="MscS_channel_2nd"/>
</dbReference>
<keyword evidence="4" id="KW-0812">Transmembrane</keyword>
<dbReference type="InterPro" id="IPR049278">
    <property type="entry name" value="MS_channel_C"/>
</dbReference>
<dbReference type="SUPFAM" id="SSF50182">
    <property type="entry name" value="Sm-like ribonucleoproteins"/>
    <property type="match status" value="1"/>
</dbReference>
<dbReference type="RefSeq" id="WP_052244505.1">
    <property type="nucleotide sequence ID" value="NZ_AP022337.1"/>
</dbReference>
<keyword evidence="6" id="KW-0472">Membrane</keyword>
<dbReference type="Pfam" id="PF00924">
    <property type="entry name" value="MS_channel_2nd"/>
    <property type="match status" value="1"/>
</dbReference>
<comment type="subcellular location">
    <subcellularLocation>
        <location evidence="1">Cell membrane</location>
        <topology evidence="1">Multi-pass membrane protein</topology>
    </subcellularLocation>
</comment>
<accession>A0A225QTV0</accession>
<gene>
    <name evidence="7" type="ORF">OA50_02634</name>
</gene>